<dbReference type="InterPro" id="IPR013325">
    <property type="entry name" value="RNA_pol_sigma_r2"/>
</dbReference>
<comment type="similarity">
    <text evidence="1">Belongs to the sigma-70 factor family. ECF subfamily.</text>
</comment>
<reference evidence="9" key="1">
    <citation type="journal article" date="2019" name="Int. J. Syst. Evol. Microbiol.">
        <title>The Global Catalogue of Microorganisms (GCM) 10K type strain sequencing project: providing services to taxonomists for standard genome sequencing and annotation.</title>
        <authorList>
            <consortium name="The Broad Institute Genomics Platform"/>
            <consortium name="The Broad Institute Genome Sequencing Center for Infectious Disease"/>
            <person name="Wu L."/>
            <person name="Ma J."/>
        </authorList>
    </citation>
    <scope>NUCLEOTIDE SEQUENCE [LARGE SCALE GENOMIC DNA]</scope>
    <source>
        <strain evidence="9">CCUG 30340</strain>
    </source>
</reference>
<keyword evidence="4" id="KW-0804">Transcription</keyword>
<dbReference type="CDD" id="cd06171">
    <property type="entry name" value="Sigma70_r4"/>
    <property type="match status" value="1"/>
</dbReference>
<dbReference type="Pfam" id="PF08281">
    <property type="entry name" value="Sigma70_r4_2"/>
    <property type="match status" value="1"/>
</dbReference>
<sequence>MPDSTRPPESERGGSRLDRFVRERRLPLLRFLSRMNVQEHDAQDIAQESLARLLRYSASEPAEAWQALLYRIAINLLRDRARHARMEQRLGAAPVEPSAAAEAVSPEPSPEQHASGREALARMQAAIGQLPARCREVYLLHRIEGMTYPEIAHRSGISSKAVEKHISRALRLLRAQLEAGTTRNQEDVL</sequence>
<dbReference type="NCBIfam" id="TIGR02937">
    <property type="entry name" value="sigma70-ECF"/>
    <property type="match status" value="1"/>
</dbReference>
<dbReference type="SUPFAM" id="SSF88659">
    <property type="entry name" value="Sigma3 and sigma4 domains of RNA polymerase sigma factors"/>
    <property type="match status" value="1"/>
</dbReference>
<feature type="region of interest" description="Disordered" evidence="5">
    <location>
        <begin position="89"/>
        <end position="117"/>
    </location>
</feature>
<feature type="compositionally biased region" description="Low complexity" evidence="5">
    <location>
        <begin position="92"/>
        <end position="106"/>
    </location>
</feature>
<protein>
    <submittedName>
        <fullName evidence="8">RNA polymerase sigma factor</fullName>
    </submittedName>
</protein>
<name>A0ABV9QSE9_9GAMM</name>
<keyword evidence="2" id="KW-0805">Transcription regulation</keyword>
<organism evidence="8 9">
    <name type="scientific">Dokdonella ginsengisoli</name>
    <dbReference type="NCBI Taxonomy" id="363846"/>
    <lineage>
        <taxon>Bacteria</taxon>
        <taxon>Pseudomonadati</taxon>
        <taxon>Pseudomonadota</taxon>
        <taxon>Gammaproteobacteria</taxon>
        <taxon>Lysobacterales</taxon>
        <taxon>Rhodanobacteraceae</taxon>
        <taxon>Dokdonella</taxon>
    </lineage>
</organism>
<dbReference type="InterPro" id="IPR013324">
    <property type="entry name" value="RNA_pol_sigma_r3/r4-like"/>
</dbReference>
<evidence type="ECO:0000259" key="7">
    <source>
        <dbReference type="Pfam" id="PF08281"/>
    </source>
</evidence>
<evidence type="ECO:0000256" key="3">
    <source>
        <dbReference type="ARBA" id="ARBA00023082"/>
    </source>
</evidence>
<evidence type="ECO:0000256" key="1">
    <source>
        <dbReference type="ARBA" id="ARBA00010641"/>
    </source>
</evidence>
<evidence type="ECO:0000256" key="4">
    <source>
        <dbReference type="ARBA" id="ARBA00023163"/>
    </source>
</evidence>
<feature type="domain" description="RNA polymerase sigma factor 70 region 4 type 2" evidence="7">
    <location>
        <begin position="122"/>
        <end position="173"/>
    </location>
</feature>
<keyword evidence="3" id="KW-0731">Sigma factor</keyword>
<evidence type="ECO:0000259" key="6">
    <source>
        <dbReference type="Pfam" id="PF04542"/>
    </source>
</evidence>
<dbReference type="Pfam" id="PF04542">
    <property type="entry name" value="Sigma70_r2"/>
    <property type="match status" value="1"/>
</dbReference>
<evidence type="ECO:0000256" key="5">
    <source>
        <dbReference type="SAM" id="MobiDB-lite"/>
    </source>
</evidence>
<dbReference type="PANTHER" id="PTHR43133:SF63">
    <property type="entry name" value="RNA POLYMERASE SIGMA FACTOR FECI-RELATED"/>
    <property type="match status" value="1"/>
</dbReference>
<dbReference type="Proteomes" id="UP001595886">
    <property type="component" value="Unassembled WGS sequence"/>
</dbReference>
<dbReference type="InterPro" id="IPR007627">
    <property type="entry name" value="RNA_pol_sigma70_r2"/>
</dbReference>
<gene>
    <name evidence="8" type="ORF">ACFO6Q_06485</name>
</gene>
<feature type="domain" description="RNA polymerase sigma-70 region 2" evidence="6">
    <location>
        <begin position="22"/>
        <end position="85"/>
    </location>
</feature>
<dbReference type="EMBL" id="JBHSHD010000006">
    <property type="protein sequence ID" value="MFC4819962.1"/>
    <property type="molecule type" value="Genomic_DNA"/>
</dbReference>
<dbReference type="InterPro" id="IPR039425">
    <property type="entry name" value="RNA_pol_sigma-70-like"/>
</dbReference>
<dbReference type="Gene3D" id="1.10.10.10">
    <property type="entry name" value="Winged helix-like DNA-binding domain superfamily/Winged helix DNA-binding domain"/>
    <property type="match status" value="1"/>
</dbReference>
<evidence type="ECO:0000313" key="9">
    <source>
        <dbReference type="Proteomes" id="UP001595886"/>
    </source>
</evidence>
<accession>A0ABV9QSE9</accession>
<evidence type="ECO:0000313" key="8">
    <source>
        <dbReference type="EMBL" id="MFC4819962.1"/>
    </source>
</evidence>
<dbReference type="InterPro" id="IPR036388">
    <property type="entry name" value="WH-like_DNA-bd_sf"/>
</dbReference>
<dbReference type="SUPFAM" id="SSF88946">
    <property type="entry name" value="Sigma2 domain of RNA polymerase sigma factors"/>
    <property type="match status" value="1"/>
</dbReference>
<dbReference type="PANTHER" id="PTHR43133">
    <property type="entry name" value="RNA POLYMERASE ECF-TYPE SIGMA FACTO"/>
    <property type="match status" value="1"/>
</dbReference>
<evidence type="ECO:0000256" key="2">
    <source>
        <dbReference type="ARBA" id="ARBA00023015"/>
    </source>
</evidence>
<dbReference type="InterPro" id="IPR014284">
    <property type="entry name" value="RNA_pol_sigma-70_dom"/>
</dbReference>
<keyword evidence="9" id="KW-1185">Reference proteome</keyword>
<dbReference type="RefSeq" id="WP_380019775.1">
    <property type="nucleotide sequence ID" value="NZ_JBHSHD010000006.1"/>
</dbReference>
<proteinExistence type="inferred from homology"/>
<dbReference type="Gene3D" id="1.10.1740.10">
    <property type="match status" value="1"/>
</dbReference>
<dbReference type="InterPro" id="IPR013249">
    <property type="entry name" value="RNA_pol_sigma70_r4_t2"/>
</dbReference>
<comment type="caution">
    <text evidence="8">The sequence shown here is derived from an EMBL/GenBank/DDBJ whole genome shotgun (WGS) entry which is preliminary data.</text>
</comment>